<feature type="region of interest" description="Disordered" evidence="6">
    <location>
        <begin position="302"/>
        <end position="341"/>
    </location>
</feature>
<evidence type="ECO:0000256" key="1">
    <source>
        <dbReference type="ARBA" id="ARBA00004123"/>
    </source>
</evidence>
<sequence length="399" mass="44841">MLDNTADELSDYERLRLEKIKRNRERLQQLGLGDGASSVFKNEKKTKLKGGEQKRRKRTPGANVEPTRRSSRKRKALSYRETGADDEEHSEYSEDEQETDRDDDEETYVIDKPIRSPRRKRSRRTDSLDEAIGALDRPEQSSDQSATSSSTNQSGGVTFEFAKTGRSTCRGRCGNKIPKGAPRIGMQAWIVGRQAVTWQCPTCFLDNVSCAYETSGRGRCKASNRTFKKHELKVGTKSHTATSYYKVEAVGPILDKVMTWVPSEKKVEAKLLLEVDNIKGSDRLSEEDRNTLKSVLDGVVGDRQLNGGQHEMSDANPKQEHIEKKAKGRKQSDTKDCKQPKAGVVSRSKGKVQWKFGGYTCYGVLIPNRETKTHCFAKTHKGNIKTLSKGLTSWSMVLD</sequence>
<dbReference type="AlphaFoldDB" id="A0A7R9Z820"/>
<dbReference type="GO" id="GO:0003677">
    <property type="term" value="F:DNA binding"/>
    <property type="evidence" value="ECO:0007669"/>
    <property type="project" value="InterPro"/>
</dbReference>
<feature type="compositionally biased region" description="Basic and acidic residues" evidence="6">
    <location>
        <begin position="41"/>
        <end position="53"/>
    </location>
</feature>
<keyword evidence="2" id="KW-0479">Metal-binding</keyword>
<dbReference type="SMART" id="SM01336">
    <property type="entry name" value="zf-PARP"/>
    <property type="match status" value="1"/>
</dbReference>
<accession>A0A7R9Z820</accession>
<dbReference type="InterPro" id="IPR001510">
    <property type="entry name" value="Znf_PARP"/>
</dbReference>
<reference evidence="8" key="1">
    <citation type="submission" date="2021-01" db="EMBL/GenBank/DDBJ databases">
        <authorList>
            <person name="Corre E."/>
            <person name="Pelletier E."/>
            <person name="Niang G."/>
            <person name="Scheremetjew M."/>
            <person name="Finn R."/>
            <person name="Kale V."/>
            <person name="Holt S."/>
            <person name="Cochrane G."/>
            <person name="Meng A."/>
            <person name="Brown T."/>
            <person name="Cohen L."/>
        </authorList>
    </citation>
    <scope>NUCLEOTIDE SEQUENCE</scope>
    <source>
        <strain evidence="8">CCMP147</strain>
    </source>
</reference>
<keyword evidence="5" id="KW-0539">Nucleus</keyword>
<evidence type="ECO:0000256" key="4">
    <source>
        <dbReference type="ARBA" id="ARBA00022833"/>
    </source>
</evidence>
<proteinExistence type="predicted"/>
<name>A0A7R9Z820_9STRA</name>
<organism evidence="8">
    <name type="scientific">Pseudictyota dubia</name>
    <dbReference type="NCBI Taxonomy" id="2749911"/>
    <lineage>
        <taxon>Eukaryota</taxon>
        <taxon>Sar</taxon>
        <taxon>Stramenopiles</taxon>
        <taxon>Ochrophyta</taxon>
        <taxon>Bacillariophyta</taxon>
        <taxon>Mediophyceae</taxon>
        <taxon>Biddulphiophycidae</taxon>
        <taxon>Eupodiscales</taxon>
        <taxon>Odontellaceae</taxon>
        <taxon>Pseudictyota</taxon>
    </lineage>
</organism>
<evidence type="ECO:0000256" key="3">
    <source>
        <dbReference type="ARBA" id="ARBA00022771"/>
    </source>
</evidence>
<dbReference type="EMBL" id="HBED01021534">
    <property type="protein sequence ID" value="CAD8311966.1"/>
    <property type="molecule type" value="Transcribed_RNA"/>
</dbReference>
<feature type="region of interest" description="Disordered" evidence="6">
    <location>
        <begin position="28"/>
        <end position="159"/>
    </location>
</feature>
<evidence type="ECO:0000313" key="8">
    <source>
        <dbReference type="EMBL" id="CAD8311966.1"/>
    </source>
</evidence>
<dbReference type="GO" id="GO:0005634">
    <property type="term" value="C:nucleus"/>
    <property type="evidence" value="ECO:0007669"/>
    <property type="project" value="UniProtKB-SubCell"/>
</dbReference>
<evidence type="ECO:0000256" key="6">
    <source>
        <dbReference type="SAM" id="MobiDB-lite"/>
    </source>
</evidence>
<feature type="compositionally biased region" description="Acidic residues" evidence="6">
    <location>
        <begin position="84"/>
        <end position="108"/>
    </location>
</feature>
<evidence type="ECO:0000259" key="7">
    <source>
        <dbReference type="PROSITE" id="PS50064"/>
    </source>
</evidence>
<keyword evidence="4" id="KW-0862">Zinc</keyword>
<feature type="domain" description="PARP-type" evidence="7">
    <location>
        <begin position="157"/>
        <end position="219"/>
    </location>
</feature>
<dbReference type="SUPFAM" id="SSF57716">
    <property type="entry name" value="Glucocorticoid receptor-like (DNA-binding domain)"/>
    <property type="match status" value="1"/>
</dbReference>
<dbReference type="PROSITE" id="PS50064">
    <property type="entry name" value="ZF_PARP_2"/>
    <property type="match status" value="1"/>
</dbReference>
<dbReference type="Gene3D" id="3.30.1740.10">
    <property type="entry name" value="Zinc finger, PARP-type"/>
    <property type="match status" value="2"/>
</dbReference>
<dbReference type="InterPro" id="IPR036957">
    <property type="entry name" value="Znf_PARP_sf"/>
</dbReference>
<comment type="subcellular location">
    <subcellularLocation>
        <location evidence="1">Nucleus</location>
    </subcellularLocation>
</comment>
<evidence type="ECO:0000256" key="5">
    <source>
        <dbReference type="ARBA" id="ARBA00023242"/>
    </source>
</evidence>
<gene>
    <name evidence="8" type="ORF">TDUB1175_LOCUS10755</name>
</gene>
<feature type="compositionally biased region" description="Low complexity" evidence="6">
    <location>
        <begin position="141"/>
        <end position="154"/>
    </location>
</feature>
<protein>
    <recommendedName>
        <fullName evidence="7">PARP-type domain-containing protein</fullName>
    </recommendedName>
</protein>
<keyword evidence="3" id="KW-0863">Zinc-finger</keyword>
<feature type="compositionally biased region" description="Basic and acidic residues" evidence="6">
    <location>
        <begin position="311"/>
        <end position="339"/>
    </location>
</feature>
<evidence type="ECO:0000256" key="2">
    <source>
        <dbReference type="ARBA" id="ARBA00022723"/>
    </source>
</evidence>
<dbReference type="GO" id="GO:0008270">
    <property type="term" value="F:zinc ion binding"/>
    <property type="evidence" value="ECO:0007669"/>
    <property type="project" value="UniProtKB-KW"/>
</dbReference>